<sequence length="84" mass="8843">MKKLQLSKQIIDNASMLSREELKTVFGGDDELGSGGTGPKGNSCNIYCPSSNVSITNCNGVCSYGLFKSSITCQGPNNTLTKSC</sequence>
<dbReference type="Proteomes" id="UP001239265">
    <property type="component" value="Unassembled WGS sequence"/>
</dbReference>
<reference evidence="1 2" key="1">
    <citation type="submission" date="2023-06" db="EMBL/GenBank/DDBJ databases">
        <title>Nosocomial Elizabethkingia miricola genome.</title>
        <authorList>
            <person name="Morgado S."/>
            <person name="Fonseca E."/>
            <person name="Freitas F."/>
            <person name="Vicente A.C."/>
        </authorList>
    </citation>
    <scope>NUCLEOTIDE SEQUENCE [LARGE SCALE GENOMIC DNA]</scope>
    <source>
        <strain evidence="1 2">EM15</strain>
    </source>
</reference>
<evidence type="ECO:0008006" key="3">
    <source>
        <dbReference type="Google" id="ProtNLM"/>
    </source>
</evidence>
<dbReference type="AlphaFoldDB" id="A0ABD5B345"/>
<gene>
    <name evidence="1" type="ORF">QT385_04170</name>
</gene>
<dbReference type="RefSeq" id="WP_199161504.1">
    <property type="nucleotide sequence ID" value="NZ_JAUCQJ010000001.1"/>
</dbReference>
<evidence type="ECO:0000313" key="2">
    <source>
        <dbReference type="Proteomes" id="UP001239265"/>
    </source>
</evidence>
<protein>
    <recommendedName>
        <fullName evidence="3">Natural product, GG-Bacteroidales family</fullName>
    </recommendedName>
</protein>
<comment type="caution">
    <text evidence="1">The sequence shown here is derived from an EMBL/GenBank/DDBJ whole genome shotgun (WGS) entry which is preliminary data.</text>
</comment>
<organism evidence="1 2">
    <name type="scientific">Elizabethkingia miricola</name>
    <name type="common">Chryseobacterium miricola</name>
    <dbReference type="NCBI Taxonomy" id="172045"/>
    <lineage>
        <taxon>Bacteria</taxon>
        <taxon>Pseudomonadati</taxon>
        <taxon>Bacteroidota</taxon>
        <taxon>Flavobacteriia</taxon>
        <taxon>Flavobacteriales</taxon>
        <taxon>Weeksellaceae</taxon>
        <taxon>Elizabethkingia</taxon>
    </lineage>
</organism>
<proteinExistence type="predicted"/>
<accession>A0ABD5B345</accession>
<evidence type="ECO:0000313" key="1">
    <source>
        <dbReference type="EMBL" id="MDQ8747824.1"/>
    </source>
</evidence>
<name>A0ABD5B345_ELIMR</name>
<dbReference type="EMBL" id="JAUCQJ010000001">
    <property type="protein sequence ID" value="MDQ8747824.1"/>
    <property type="molecule type" value="Genomic_DNA"/>
</dbReference>